<keyword evidence="4 6" id="KW-1133">Transmembrane helix</keyword>
<evidence type="ECO:0000256" key="1">
    <source>
        <dbReference type="ARBA" id="ARBA00004651"/>
    </source>
</evidence>
<reference evidence="7 10" key="2">
    <citation type="submission" date="2021-06" db="EMBL/GenBank/DDBJ databases">
        <title>Microbial metabolic specificity influences pelagic lipid remineralization.</title>
        <authorList>
            <person name="Behrendt L."/>
            <person name="Hunter J.E."/>
            <person name="Alcolombri U."/>
            <person name="Smriga S."/>
            <person name="Mincer T."/>
            <person name="Lowenstein D.P."/>
            <person name="Peaudecerf F.J."/>
            <person name="Fernandez V.I."/>
            <person name="Fredricks H."/>
            <person name="Almblad H."/>
            <person name="Harrison J.J."/>
            <person name="Stocker R."/>
            <person name="Van Mooy B.A.S."/>
        </authorList>
    </citation>
    <scope>NUCLEOTIDE SEQUENCE [LARGE SCALE GENOMIC DNA]</scope>
    <source>
        <strain evidence="7 10">A252</strain>
    </source>
</reference>
<dbReference type="Pfam" id="PF01810">
    <property type="entry name" value="LysE"/>
    <property type="match status" value="1"/>
</dbReference>
<name>A0A365PUB0_9GAMM</name>
<reference evidence="8 9" key="1">
    <citation type="submission" date="2018-06" db="EMBL/GenBank/DDBJ databases">
        <title>Whole genome sequencing of four bacterial strains from South Shetland trench revealing bio-synthetic gene clusters.</title>
        <authorList>
            <person name="Abdel-Mageed W.M."/>
            <person name="Lehri B."/>
            <person name="Jarmusch S.A."/>
            <person name="Miranda K."/>
            <person name="Goodfellow M."/>
            <person name="Jaspars M."/>
            <person name="Karlyshev A.V."/>
        </authorList>
    </citation>
    <scope>NUCLEOTIDE SEQUENCE [LARGE SCALE GENOMIC DNA]</scope>
    <source>
        <strain evidence="8 9">SST2</strain>
    </source>
</reference>
<gene>
    <name evidence="8" type="ORF">DQ403_11170</name>
    <name evidence="7" type="ORF">KQ248_06750</name>
</gene>
<feature type="transmembrane region" description="Helical" evidence="6">
    <location>
        <begin position="144"/>
        <end position="162"/>
    </location>
</feature>
<dbReference type="InterPro" id="IPR001123">
    <property type="entry name" value="LeuE-type"/>
</dbReference>
<dbReference type="Proteomes" id="UP000683436">
    <property type="component" value="Chromosome"/>
</dbReference>
<evidence type="ECO:0000256" key="3">
    <source>
        <dbReference type="ARBA" id="ARBA00022692"/>
    </source>
</evidence>
<sequence length="201" mass="21418">MNATYLAFAAAVALLIASPGPVVALVVADARRSWPAWTILGGVLSAQMLLIAALMVIYLALDLKPVILEWGQVLGGLYLIWLGADGLCGGGGEEAKELPRPQSHYFWRAMAVGLSNPKDILFFLAFLPGFILPAQPFAPQALALIAIWALVDVSILITYSLVSRQLSSNDRLQGLLDLLPNFFLLALGLVSCGMGVNSLIS</sequence>
<evidence type="ECO:0000256" key="2">
    <source>
        <dbReference type="ARBA" id="ARBA00022475"/>
    </source>
</evidence>
<dbReference type="PANTHER" id="PTHR30086">
    <property type="entry name" value="ARGININE EXPORTER PROTEIN ARGO"/>
    <property type="match status" value="1"/>
</dbReference>
<dbReference type="GO" id="GO:0015171">
    <property type="term" value="F:amino acid transmembrane transporter activity"/>
    <property type="evidence" value="ECO:0007669"/>
    <property type="project" value="TreeGrafter"/>
</dbReference>
<dbReference type="AlphaFoldDB" id="A0A365PUB0"/>
<evidence type="ECO:0000313" key="9">
    <source>
        <dbReference type="Proteomes" id="UP000252554"/>
    </source>
</evidence>
<protein>
    <submittedName>
        <fullName evidence="8">LysE family translocator</fullName>
    </submittedName>
    <submittedName>
        <fullName evidence="7">LysE family transporter</fullName>
    </submittedName>
</protein>
<keyword evidence="5 6" id="KW-0472">Membrane</keyword>
<keyword evidence="10" id="KW-1185">Reference proteome</keyword>
<keyword evidence="2" id="KW-1003">Cell membrane</keyword>
<evidence type="ECO:0000256" key="4">
    <source>
        <dbReference type="ARBA" id="ARBA00022989"/>
    </source>
</evidence>
<organism evidence="8 9">
    <name type="scientific">Stutzerimonas zhaodongensis</name>
    <dbReference type="NCBI Taxonomy" id="1176257"/>
    <lineage>
        <taxon>Bacteria</taxon>
        <taxon>Pseudomonadati</taxon>
        <taxon>Pseudomonadota</taxon>
        <taxon>Gammaproteobacteria</taxon>
        <taxon>Pseudomonadales</taxon>
        <taxon>Pseudomonadaceae</taxon>
        <taxon>Stutzerimonas</taxon>
    </lineage>
</organism>
<keyword evidence="3 6" id="KW-0812">Transmembrane</keyword>
<evidence type="ECO:0000313" key="8">
    <source>
        <dbReference type="EMBL" id="RBA58068.1"/>
    </source>
</evidence>
<dbReference type="EMBL" id="QNTV01000007">
    <property type="protein sequence ID" value="RBA58068.1"/>
    <property type="molecule type" value="Genomic_DNA"/>
</dbReference>
<evidence type="ECO:0000256" key="6">
    <source>
        <dbReference type="SAM" id="Phobius"/>
    </source>
</evidence>
<dbReference type="Proteomes" id="UP000252554">
    <property type="component" value="Unassembled WGS sequence"/>
</dbReference>
<evidence type="ECO:0000256" key="5">
    <source>
        <dbReference type="ARBA" id="ARBA00023136"/>
    </source>
</evidence>
<dbReference type="EMBL" id="CP076683">
    <property type="protein sequence ID" value="QWV18364.1"/>
    <property type="molecule type" value="Genomic_DNA"/>
</dbReference>
<feature type="transmembrane region" description="Helical" evidence="6">
    <location>
        <begin position="120"/>
        <end position="138"/>
    </location>
</feature>
<evidence type="ECO:0000313" key="7">
    <source>
        <dbReference type="EMBL" id="QWV18364.1"/>
    </source>
</evidence>
<feature type="transmembrane region" description="Helical" evidence="6">
    <location>
        <begin position="34"/>
        <end position="61"/>
    </location>
</feature>
<evidence type="ECO:0000313" key="10">
    <source>
        <dbReference type="Proteomes" id="UP000683436"/>
    </source>
</evidence>
<proteinExistence type="predicted"/>
<dbReference type="RefSeq" id="WP_128120365.1">
    <property type="nucleotide sequence ID" value="NZ_CP076683.1"/>
</dbReference>
<accession>A0A365PUB0</accession>
<dbReference type="GO" id="GO:0005886">
    <property type="term" value="C:plasma membrane"/>
    <property type="evidence" value="ECO:0007669"/>
    <property type="project" value="UniProtKB-SubCell"/>
</dbReference>
<dbReference type="PANTHER" id="PTHR30086:SF20">
    <property type="entry name" value="ARGININE EXPORTER PROTEIN ARGO-RELATED"/>
    <property type="match status" value="1"/>
</dbReference>
<feature type="transmembrane region" description="Helical" evidence="6">
    <location>
        <begin position="182"/>
        <end position="200"/>
    </location>
</feature>
<comment type="subcellular location">
    <subcellularLocation>
        <location evidence="1">Cell membrane</location>
        <topology evidence="1">Multi-pass membrane protein</topology>
    </subcellularLocation>
</comment>